<sequence>MVLSGIDLSGFPSVYRLGGASEMRQTPVDVVCHRLYSAMQQMRSHVLFWSAWVTFLKSRMRRAKEYALAGAFEFLFLQSLVDQGHILATSKWIDDVSQD</sequence>
<gene>
    <name evidence="1" type="ORF">GR197_11830</name>
</gene>
<comment type="caution">
    <text evidence="1">The sequence shown here is derived from an EMBL/GenBank/DDBJ whole genome shotgun (WGS) entry which is preliminary data.</text>
</comment>
<dbReference type="Proteomes" id="UP000471753">
    <property type="component" value="Unassembled WGS sequence"/>
</dbReference>
<evidence type="ECO:0000313" key="1">
    <source>
        <dbReference type="EMBL" id="NEJ71219.1"/>
    </source>
</evidence>
<evidence type="ECO:0000313" key="2">
    <source>
        <dbReference type="Proteomes" id="UP000471753"/>
    </source>
</evidence>
<organism evidence="1 2">
    <name type="scientific">Rhizobium phaseoli</name>
    <dbReference type="NCBI Taxonomy" id="396"/>
    <lineage>
        <taxon>Bacteria</taxon>
        <taxon>Pseudomonadati</taxon>
        <taxon>Pseudomonadota</taxon>
        <taxon>Alphaproteobacteria</taxon>
        <taxon>Hyphomicrobiales</taxon>
        <taxon>Rhizobiaceae</taxon>
        <taxon>Rhizobium/Agrobacterium group</taxon>
        <taxon>Rhizobium</taxon>
    </lineage>
</organism>
<dbReference type="RefSeq" id="WP_164009554.1">
    <property type="nucleotide sequence ID" value="NZ_WUFT01000006.1"/>
</dbReference>
<protein>
    <submittedName>
        <fullName evidence="1">Uncharacterized protein</fullName>
    </submittedName>
</protein>
<accession>A0A7K3UDF7</accession>
<proteinExistence type="predicted"/>
<name>A0A7K3UDF7_9HYPH</name>
<reference evidence="1 2" key="1">
    <citation type="submission" date="2019-12" db="EMBL/GenBank/DDBJ databases">
        <title>Rhizobium genotypes associated with high levels of biological nitrogen fixation by grain legumes in a temperate-maritime cropping system.</title>
        <authorList>
            <person name="Maluk M."/>
            <person name="Francesc Ferrando Molina F."/>
            <person name="Lopez Del Egido L."/>
            <person name="Lafos M."/>
            <person name="Langarica-Fuentes A."/>
            <person name="Gebre Yohannes G."/>
            <person name="Young M.W."/>
            <person name="Martin P."/>
            <person name="Gantlett R."/>
            <person name="Kenicer G."/>
            <person name="Hawes C."/>
            <person name="Begg G.S."/>
            <person name="Quilliam R.S."/>
            <person name="Squire G.R."/>
            <person name="Poole P.S."/>
            <person name="Young P.W."/>
            <person name="Iannetta P.M."/>
            <person name="James E.K."/>
        </authorList>
    </citation>
    <scope>NUCLEOTIDE SEQUENCE [LARGE SCALE GENOMIC DNA]</scope>
    <source>
        <strain evidence="1 2">JHI366</strain>
    </source>
</reference>
<dbReference type="EMBL" id="WUFT01000006">
    <property type="protein sequence ID" value="NEJ71219.1"/>
    <property type="molecule type" value="Genomic_DNA"/>
</dbReference>
<dbReference type="AlphaFoldDB" id="A0A7K3UDF7"/>